<name>A0ABD2VSY6_9HYME</name>
<feature type="region of interest" description="Disordered" evidence="8">
    <location>
        <begin position="709"/>
        <end position="833"/>
    </location>
</feature>
<feature type="transmembrane region" description="Helical" evidence="9">
    <location>
        <begin position="359"/>
        <end position="378"/>
    </location>
</feature>
<feature type="transmembrane region" description="Helical" evidence="9">
    <location>
        <begin position="604"/>
        <end position="625"/>
    </location>
</feature>
<feature type="transmembrane region" description="Helical" evidence="9">
    <location>
        <begin position="440"/>
        <end position="460"/>
    </location>
</feature>
<keyword evidence="6 9" id="KW-0472">Membrane</keyword>
<feature type="transmembrane region" description="Helical" evidence="9">
    <location>
        <begin position="223"/>
        <end position="242"/>
    </location>
</feature>
<dbReference type="SUPFAM" id="SSF103473">
    <property type="entry name" value="MFS general substrate transporter"/>
    <property type="match status" value="1"/>
</dbReference>
<dbReference type="InterPro" id="IPR036259">
    <property type="entry name" value="MFS_trans_sf"/>
</dbReference>
<evidence type="ECO:0000256" key="3">
    <source>
        <dbReference type="ARBA" id="ARBA00022475"/>
    </source>
</evidence>
<proteinExistence type="inferred from homology"/>
<keyword evidence="4 9" id="KW-0812">Transmembrane</keyword>
<evidence type="ECO:0000313" key="11">
    <source>
        <dbReference type="EMBL" id="KAL3383770.1"/>
    </source>
</evidence>
<dbReference type="InterPro" id="IPR036058">
    <property type="entry name" value="Kazal_dom_sf"/>
</dbReference>
<dbReference type="PANTHER" id="PTHR11388">
    <property type="entry name" value="ORGANIC ANION TRANSPORTER"/>
    <property type="match status" value="1"/>
</dbReference>
<evidence type="ECO:0000256" key="9">
    <source>
        <dbReference type="SAM" id="Phobius"/>
    </source>
</evidence>
<evidence type="ECO:0000259" key="10">
    <source>
        <dbReference type="PROSITE" id="PS51465"/>
    </source>
</evidence>
<comment type="caution">
    <text evidence="11">The sequence shown here is derived from an EMBL/GenBank/DDBJ whole genome shotgun (WGS) entry which is preliminary data.</text>
</comment>
<dbReference type="InterPro" id="IPR002350">
    <property type="entry name" value="Kazal_dom"/>
</dbReference>
<dbReference type="PROSITE" id="PS51465">
    <property type="entry name" value="KAZAL_2"/>
    <property type="match status" value="1"/>
</dbReference>
<dbReference type="CDD" id="cd17336">
    <property type="entry name" value="MFS_SLCO_OATP"/>
    <property type="match status" value="1"/>
</dbReference>
<keyword evidence="3" id="KW-1003">Cell membrane</keyword>
<keyword evidence="5 9" id="KW-1133">Transmembrane helix</keyword>
<dbReference type="EMBL" id="JBJJXI010000182">
    <property type="protein sequence ID" value="KAL3383770.1"/>
    <property type="molecule type" value="Genomic_DNA"/>
</dbReference>
<feature type="region of interest" description="Disordered" evidence="8">
    <location>
        <begin position="1"/>
        <end position="22"/>
    </location>
</feature>
<evidence type="ECO:0000256" key="8">
    <source>
        <dbReference type="SAM" id="MobiDB-lite"/>
    </source>
</evidence>
<gene>
    <name evidence="11" type="ORF">TKK_020429</name>
</gene>
<dbReference type="Proteomes" id="UP001627154">
    <property type="component" value="Unassembled WGS sequence"/>
</dbReference>
<evidence type="ECO:0000256" key="6">
    <source>
        <dbReference type="ARBA" id="ARBA00023136"/>
    </source>
</evidence>
<dbReference type="AlphaFoldDB" id="A0ABD2VSY6"/>
<organism evidence="11 12">
    <name type="scientific">Trichogramma kaykai</name>
    <dbReference type="NCBI Taxonomy" id="54128"/>
    <lineage>
        <taxon>Eukaryota</taxon>
        <taxon>Metazoa</taxon>
        <taxon>Ecdysozoa</taxon>
        <taxon>Arthropoda</taxon>
        <taxon>Hexapoda</taxon>
        <taxon>Insecta</taxon>
        <taxon>Pterygota</taxon>
        <taxon>Neoptera</taxon>
        <taxon>Endopterygota</taxon>
        <taxon>Hymenoptera</taxon>
        <taxon>Apocrita</taxon>
        <taxon>Proctotrupomorpha</taxon>
        <taxon>Chalcidoidea</taxon>
        <taxon>Trichogrammatidae</taxon>
        <taxon>Trichogramma</taxon>
    </lineage>
</organism>
<dbReference type="Pfam" id="PF03137">
    <property type="entry name" value="OATP"/>
    <property type="match status" value="1"/>
</dbReference>
<dbReference type="PANTHER" id="PTHR11388:SF158">
    <property type="entry name" value="ORGANIC ANION TRANSPORTING POLYPEPTIDE 33EB"/>
    <property type="match status" value="1"/>
</dbReference>
<feature type="transmembrane region" description="Helical" evidence="9">
    <location>
        <begin position="288"/>
        <end position="308"/>
    </location>
</feature>
<feature type="transmembrane region" description="Helical" evidence="9">
    <location>
        <begin position="568"/>
        <end position="592"/>
    </location>
</feature>
<reference evidence="11 12" key="1">
    <citation type="journal article" date="2024" name="bioRxiv">
        <title>A reference genome for Trichogramma kaykai: A tiny desert-dwelling parasitoid wasp with competing sex-ratio distorters.</title>
        <authorList>
            <person name="Culotta J."/>
            <person name="Lindsey A.R."/>
        </authorList>
    </citation>
    <scope>NUCLEOTIDE SEQUENCE [LARGE SCALE GENOMIC DNA]</scope>
    <source>
        <strain evidence="11 12">KSX58</strain>
    </source>
</reference>
<evidence type="ECO:0000256" key="2">
    <source>
        <dbReference type="ARBA" id="ARBA00009657"/>
    </source>
</evidence>
<dbReference type="GO" id="GO:0005886">
    <property type="term" value="C:plasma membrane"/>
    <property type="evidence" value="ECO:0007669"/>
    <property type="project" value="UniProtKB-SubCell"/>
</dbReference>
<keyword evidence="12" id="KW-1185">Reference proteome</keyword>
<feature type="transmembrane region" description="Helical" evidence="9">
    <location>
        <begin position="50"/>
        <end position="69"/>
    </location>
</feature>
<dbReference type="InterPro" id="IPR004156">
    <property type="entry name" value="OATP"/>
</dbReference>
<feature type="region of interest" description="Disordered" evidence="8">
    <location>
        <begin position="935"/>
        <end position="965"/>
    </location>
</feature>
<comment type="subcellular location">
    <subcellularLocation>
        <location evidence="1">Cell membrane</location>
        <topology evidence="1">Multi-pass membrane protein</topology>
    </subcellularLocation>
</comment>
<feature type="transmembrane region" description="Helical" evidence="9">
    <location>
        <begin position="409"/>
        <end position="431"/>
    </location>
</feature>
<feature type="compositionally biased region" description="Polar residues" evidence="8">
    <location>
        <begin position="760"/>
        <end position="769"/>
    </location>
</feature>
<comment type="similarity">
    <text evidence="2">Belongs to the organo anion transporter (TC 2.A.60) family.</text>
</comment>
<evidence type="ECO:0000256" key="4">
    <source>
        <dbReference type="ARBA" id="ARBA00022692"/>
    </source>
</evidence>
<sequence>MSLRPQEIARSEEMESSLEGPANSLTDESIDCGCGRYQLPKLARFATRRVFLALLCCIGVLQAAAQTYLHVVASTIARRFEIDPNAMEWILYTSEIGLLVAGLTIAYWGDRIHRAAWLGGAVLVQSAGLLALVIPHISHSVKIIEQREIEDRNITHMSIYAEEHPDLCIESLSRIMMPQTLPQVSAMVILIIVQMITAAANVAYCALGLSYLDDNSKTEQAPVYLAIVVAVKALGSVLGYMMGWGFLRYDFTIAIIGKRFERRFKICRIDADNLSSIQSYRDQLGAWWLGWPIFAVLLVAPGTFMSIFSRKLPSKLVEETAAEILDQSGTLRGSQRFTVKKVGSIEFFPSMFRLISNKILIFNIVSAAFFFAALANFLSKENVFLETKFYAPRPNGILMGFGDPIVSRVIMAIMKPVLIGLAIVISGLVIARSKPQAKWLVCYTMAVIAAAAVIVFGFAFSGCTKVEIVSDPNVKVFDPLIFCNRNCHCSKDADFRPVCDSTGKYMYYSPCHAGCSSMRNDLNTRVYSNCSCAYEMTTIVQDQETIIDLSTFEVSEGSCQLGSCQVGWILYEIFMALVYTAAGSTIIGDLLINLRTVNAQDKALTIGYTMALIGFFAFVPIKILYDELTNLTCVHWGHDQRVCHLHDSTTLGYYLCFLTSSLLVIGILFKIGTWAFLENLELYEDEIDEPVATEMQVFSSPQEEPLLEADQAPEEPEQSNDNVNPSGNADVPDNSFKPVSILKKPDSSKGNGPIVEFQDIPQSSYSQVQIREEPVAAQDAASESTNFLSDVEHDAESSDDSPVMSKAPGPQVPYRPLDLDSDAESNCNDESAKKFVPVEDGHYYTNMRFPNPSDYEVPKKFKPRSSAGNFNEVGIPVVESYEPQESSACVKSPTIMEAHIKHLQRNPSQELLDEARSIYKSSLKVDISETEEIPENHFRPIEVPPSSLLRPQSRDQASSGFGSLQDIRDKAKSPVVAPALSQESFCSIPPATNNELSFGSPLCTDL</sequence>
<accession>A0ABD2VSY6</accession>
<feature type="transmembrane region" description="Helical" evidence="9">
    <location>
        <begin position="115"/>
        <end position="137"/>
    </location>
</feature>
<keyword evidence="7" id="KW-1015">Disulfide bond</keyword>
<evidence type="ECO:0000313" key="12">
    <source>
        <dbReference type="Proteomes" id="UP001627154"/>
    </source>
</evidence>
<evidence type="ECO:0000256" key="7">
    <source>
        <dbReference type="ARBA" id="ARBA00023157"/>
    </source>
</evidence>
<protein>
    <recommendedName>
        <fullName evidence="10">Kazal-like domain-containing protein</fullName>
    </recommendedName>
</protein>
<dbReference type="Gene3D" id="1.20.1250.20">
    <property type="entry name" value="MFS general substrate transporter like domains"/>
    <property type="match status" value="1"/>
</dbReference>
<dbReference type="SUPFAM" id="SSF100895">
    <property type="entry name" value="Kazal-type serine protease inhibitors"/>
    <property type="match status" value="1"/>
</dbReference>
<feature type="transmembrane region" description="Helical" evidence="9">
    <location>
        <begin position="186"/>
        <end position="211"/>
    </location>
</feature>
<evidence type="ECO:0000256" key="5">
    <source>
        <dbReference type="ARBA" id="ARBA00022989"/>
    </source>
</evidence>
<feature type="transmembrane region" description="Helical" evidence="9">
    <location>
        <begin position="89"/>
        <end position="108"/>
    </location>
</feature>
<feature type="compositionally biased region" description="Acidic residues" evidence="8">
    <location>
        <begin position="709"/>
        <end position="718"/>
    </location>
</feature>
<evidence type="ECO:0000256" key="1">
    <source>
        <dbReference type="ARBA" id="ARBA00004651"/>
    </source>
</evidence>
<feature type="domain" description="Kazal-like" evidence="10">
    <location>
        <begin position="477"/>
        <end position="534"/>
    </location>
</feature>
<feature type="transmembrane region" description="Helical" evidence="9">
    <location>
        <begin position="651"/>
        <end position="669"/>
    </location>
</feature>